<feature type="domain" description="HTH deoR-type" evidence="3">
    <location>
        <begin position="1"/>
        <end position="49"/>
    </location>
</feature>
<dbReference type="SUPFAM" id="SSF46785">
    <property type="entry name" value="Winged helix' DNA-binding domain"/>
    <property type="match status" value="1"/>
</dbReference>
<gene>
    <name evidence="4" type="ORF">ACEN34_05395</name>
</gene>
<dbReference type="InterPro" id="IPR014036">
    <property type="entry name" value="DeoR-like_C"/>
</dbReference>
<dbReference type="Gene3D" id="3.40.50.1360">
    <property type="match status" value="1"/>
</dbReference>
<evidence type="ECO:0000313" key="5">
    <source>
        <dbReference type="Proteomes" id="UP001625389"/>
    </source>
</evidence>
<sequence length="247" mass="28085">MLNLLKEHKYVSVNKLANILNYSKSTIRRDLTNLSKIKLVQRTPGGAILIRDQYTEDPLDVRQYANANKKKIIADLAIDYIENYASVFLDSSSTCFFLAKKLKQKKHVVIVTPNLITVSYLELNTDNSVYCIGGKVTDQRSGGPESEMATQNYFVDIMFFSCRGIDDSLGVSDRVETEASIKRAMSKQAKKVVLLVDSTKFDNHFLFKSIEMANIDVIISDKKPDKLFCENLLKENHHMEIIYPDTN</sequence>
<dbReference type="InterPro" id="IPR037171">
    <property type="entry name" value="NagB/RpiA_transferase-like"/>
</dbReference>
<dbReference type="SMART" id="SM00420">
    <property type="entry name" value="HTH_DEOR"/>
    <property type="match status" value="1"/>
</dbReference>
<dbReference type="Pfam" id="PF00455">
    <property type="entry name" value="DeoRC"/>
    <property type="match status" value="1"/>
</dbReference>
<dbReference type="InterPro" id="IPR036388">
    <property type="entry name" value="WH-like_DNA-bd_sf"/>
</dbReference>
<dbReference type="PROSITE" id="PS51000">
    <property type="entry name" value="HTH_DEOR_2"/>
    <property type="match status" value="1"/>
</dbReference>
<dbReference type="SUPFAM" id="SSF100950">
    <property type="entry name" value="NagB/RpiA/CoA transferase-like"/>
    <property type="match status" value="1"/>
</dbReference>
<dbReference type="InterPro" id="IPR050313">
    <property type="entry name" value="Carb_Metab_HTH_regulators"/>
</dbReference>
<dbReference type="PANTHER" id="PTHR30363">
    <property type="entry name" value="HTH-TYPE TRANSCRIPTIONAL REGULATOR SRLR-RELATED"/>
    <property type="match status" value="1"/>
</dbReference>
<dbReference type="Pfam" id="PF08220">
    <property type="entry name" value="HTH_DeoR"/>
    <property type="match status" value="1"/>
</dbReference>
<dbReference type="PANTHER" id="PTHR30363:SF44">
    <property type="entry name" value="AGA OPERON TRANSCRIPTIONAL REPRESSOR-RELATED"/>
    <property type="match status" value="1"/>
</dbReference>
<organism evidence="4 5">
    <name type="scientific">Loigolactobacillus zhaoyuanensis</name>
    <dbReference type="NCBI Taxonomy" id="2486017"/>
    <lineage>
        <taxon>Bacteria</taxon>
        <taxon>Bacillati</taxon>
        <taxon>Bacillota</taxon>
        <taxon>Bacilli</taxon>
        <taxon>Lactobacillales</taxon>
        <taxon>Lactobacillaceae</taxon>
        <taxon>Loigolactobacillus</taxon>
    </lineage>
</organism>
<proteinExistence type="predicted"/>
<comment type="caution">
    <text evidence="4">The sequence shown here is derived from an EMBL/GenBank/DDBJ whole genome shotgun (WGS) entry which is preliminary data.</text>
</comment>
<dbReference type="Proteomes" id="UP001625389">
    <property type="component" value="Unassembled WGS sequence"/>
</dbReference>
<dbReference type="RefSeq" id="WP_407137207.1">
    <property type="nucleotide sequence ID" value="NZ_JBGQPK010000015.1"/>
</dbReference>
<keyword evidence="2" id="KW-0804">Transcription</keyword>
<name>A0ABW8UB02_9LACO</name>
<dbReference type="InterPro" id="IPR001034">
    <property type="entry name" value="DeoR_HTH"/>
</dbReference>
<keyword evidence="4" id="KW-0238">DNA-binding</keyword>
<reference evidence="4 5" key="1">
    <citation type="submission" date="2024-08" db="EMBL/GenBank/DDBJ databases">
        <authorList>
            <person name="Arias E."/>
        </authorList>
    </citation>
    <scope>NUCLEOTIDE SEQUENCE [LARGE SCALE GENOMIC DNA]</scope>
    <source>
        <strain evidence="4 5">FAM 25317</strain>
    </source>
</reference>
<keyword evidence="1" id="KW-0805">Transcription regulation</keyword>
<evidence type="ECO:0000313" key="4">
    <source>
        <dbReference type="EMBL" id="MFL2029049.1"/>
    </source>
</evidence>
<dbReference type="InterPro" id="IPR036390">
    <property type="entry name" value="WH_DNA-bd_sf"/>
</dbReference>
<evidence type="ECO:0000256" key="1">
    <source>
        <dbReference type="ARBA" id="ARBA00023015"/>
    </source>
</evidence>
<dbReference type="GO" id="GO:0003677">
    <property type="term" value="F:DNA binding"/>
    <property type="evidence" value="ECO:0007669"/>
    <property type="project" value="UniProtKB-KW"/>
</dbReference>
<protein>
    <submittedName>
        <fullName evidence="4">DeoR/GlpR family DNA-binding transcription regulator</fullName>
    </submittedName>
</protein>
<dbReference type="SMART" id="SM01134">
    <property type="entry name" value="DeoRC"/>
    <property type="match status" value="1"/>
</dbReference>
<dbReference type="PRINTS" id="PR00037">
    <property type="entry name" value="HTHLACR"/>
</dbReference>
<keyword evidence="5" id="KW-1185">Reference proteome</keyword>
<accession>A0ABW8UB02</accession>
<evidence type="ECO:0000259" key="3">
    <source>
        <dbReference type="PROSITE" id="PS51000"/>
    </source>
</evidence>
<dbReference type="Gene3D" id="1.10.10.10">
    <property type="entry name" value="Winged helix-like DNA-binding domain superfamily/Winged helix DNA-binding domain"/>
    <property type="match status" value="1"/>
</dbReference>
<evidence type="ECO:0000256" key="2">
    <source>
        <dbReference type="ARBA" id="ARBA00023163"/>
    </source>
</evidence>
<dbReference type="EMBL" id="JBGQPK010000015">
    <property type="protein sequence ID" value="MFL2029049.1"/>
    <property type="molecule type" value="Genomic_DNA"/>
</dbReference>